<reference evidence="3 4" key="1">
    <citation type="submission" date="2019-03" db="EMBL/GenBank/DDBJ databases">
        <title>Genomic Encyclopedia of Type Strains, Phase IV (KMG-IV): sequencing the most valuable type-strain genomes for metagenomic binning, comparative biology and taxonomic classification.</title>
        <authorList>
            <person name="Goeker M."/>
        </authorList>
    </citation>
    <scope>NUCLEOTIDE SEQUENCE [LARGE SCALE GENOMIC DNA]</scope>
    <source>
        <strain evidence="3 4">DSM 22362</strain>
    </source>
</reference>
<organism evidence="3 4">
    <name type="scientific">Sphingobacterium alimentarium</name>
    <dbReference type="NCBI Taxonomy" id="797292"/>
    <lineage>
        <taxon>Bacteria</taxon>
        <taxon>Pseudomonadati</taxon>
        <taxon>Bacteroidota</taxon>
        <taxon>Sphingobacteriia</taxon>
        <taxon>Sphingobacteriales</taxon>
        <taxon>Sphingobacteriaceae</taxon>
        <taxon>Sphingobacterium</taxon>
    </lineage>
</organism>
<feature type="transmembrane region" description="Helical" evidence="1">
    <location>
        <begin position="21"/>
        <end position="42"/>
    </location>
</feature>
<dbReference type="Proteomes" id="UP000295197">
    <property type="component" value="Unassembled WGS sequence"/>
</dbReference>
<keyword evidence="1" id="KW-0472">Membrane</keyword>
<comment type="caution">
    <text evidence="3">The sequence shown here is derived from an EMBL/GenBank/DDBJ whole genome shotgun (WGS) entry which is preliminary data.</text>
</comment>
<feature type="transmembrane region" description="Helical" evidence="1">
    <location>
        <begin position="206"/>
        <end position="224"/>
    </location>
</feature>
<keyword evidence="4" id="KW-1185">Reference proteome</keyword>
<keyword evidence="1" id="KW-1133">Transmembrane helix</keyword>
<keyword evidence="1" id="KW-0812">Transmembrane</keyword>
<accession>A0A4R3VVU6</accession>
<dbReference type="PIRSF" id="PIRSF026631">
    <property type="entry name" value="UCP026631"/>
    <property type="match status" value="1"/>
</dbReference>
<feature type="domain" description="YdbS-like PH" evidence="2">
    <location>
        <begin position="422"/>
        <end position="496"/>
    </location>
</feature>
<protein>
    <submittedName>
        <fullName evidence="3">Putative membrane protein YdbT with pleckstrin-like domain</fullName>
    </submittedName>
</protein>
<name>A0A4R3VVU6_9SPHI</name>
<feature type="transmembrane region" description="Helical" evidence="1">
    <location>
        <begin position="54"/>
        <end position="73"/>
    </location>
</feature>
<evidence type="ECO:0000313" key="3">
    <source>
        <dbReference type="EMBL" id="TCV19490.1"/>
    </source>
</evidence>
<dbReference type="InterPro" id="IPR005182">
    <property type="entry name" value="YdbS-like_PH"/>
</dbReference>
<dbReference type="InterPro" id="IPR014529">
    <property type="entry name" value="UCP026631"/>
</dbReference>
<dbReference type="Pfam" id="PF03703">
    <property type="entry name" value="bPH_2"/>
    <property type="match status" value="2"/>
</dbReference>
<dbReference type="AlphaFoldDB" id="A0A4R3VVU6"/>
<proteinExistence type="predicted"/>
<feature type="domain" description="YdbS-like PH" evidence="2">
    <location>
        <begin position="75"/>
        <end position="150"/>
    </location>
</feature>
<gene>
    <name evidence="3" type="ORF">EDC17_100412</name>
</gene>
<evidence type="ECO:0000256" key="1">
    <source>
        <dbReference type="SAM" id="Phobius"/>
    </source>
</evidence>
<feature type="transmembrane region" description="Helical" evidence="1">
    <location>
        <begin position="372"/>
        <end position="396"/>
    </location>
</feature>
<dbReference type="EMBL" id="SMBZ01000004">
    <property type="protein sequence ID" value="TCV19490.1"/>
    <property type="molecule type" value="Genomic_DNA"/>
</dbReference>
<dbReference type="OrthoDB" id="1049931at2"/>
<dbReference type="PANTHER" id="PTHR34473:SF2">
    <property type="entry name" value="UPF0699 TRANSMEMBRANE PROTEIN YDBT"/>
    <property type="match status" value="1"/>
</dbReference>
<feature type="transmembrane region" description="Helical" evidence="1">
    <location>
        <begin position="244"/>
        <end position="269"/>
    </location>
</feature>
<evidence type="ECO:0000313" key="4">
    <source>
        <dbReference type="Proteomes" id="UP000295197"/>
    </source>
</evidence>
<dbReference type="RefSeq" id="WP_132776557.1">
    <property type="nucleotide sequence ID" value="NZ_SMBZ01000004.1"/>
</dbReference>
<evidence type="ECO:0000259" key="2">
    <source>
        <dbReference type="Pfam" id="PF03703"/>
    </source>
</evidence>
<sequence length="504" mass="57986">MEEVRALTHPQRLNSLGYLINILKTFVKLLKQFVFLFAYIFIQRREILQSSYLWLIILGFIIIVVIIAYVNFISFKYYIDEEKDEFVVQKGFFSKSKIVIKFSNILQVNITQNVLQKALSLYSLTLDTAGSDKVEVDLYALDGTSASTLKRILLAKINKVADPNDVSPSNSDTNLIDSTRQRQSLVSLPEKNILLFSLFSNYRQGFALFLAFIAYILQHLLDALDTFDTDVDSLEVPQYLSNSLFLIGIVLALLLVTIPFVINMVRYFFKYYDFSIVRNEAGTFSMQYGLFKKVNTIFNQDKVQLVLFKQNRLLKRFGIGIVSLKQLVSDLAKADKSSVDIPGITVSDKEIVFNLALGEDIYRNQELLKPRIGLFISMLFKALLLFSVLNVALLQMNLAPMIFYPVLIAGILVAVVYSYFYYRSYTLIFTQSHIIKRYGVWNEKELIIPISRTQGVEVSQTFFQRKSSSANLYVSTAAKRISFKFFPLVRVNYIVDYMLYFVEK</sequence>
<dbReference type="PANTHER" id="PTHR34473">
    <property type="entry name" value="UPF0699 TRANSMEMBRANE PROTEIN YDBS"/>
    <property type="match status" value="1"/>
</dbReference>
<feature type="transmembrane region" description="Helical" evidence="1">
    <location>
        <begin position="402"/>
        <end position="422"/>
    </location>
</feature>